<keyword evidence="1" id="KW-0472">Membrane</keyword>
<accession>A0A7D5YEC6</accession>
<sequence>MVVGAAAVEWGQATGSPSDRRITGMAWEWVGPVMTGAVGITVGITGIVATYKTGKQGRQHAEALARQKNEHDAALAKEQRDQQRRSEAYIELLVMAERVGQWVSMVRPMLDTDPPRPTPPLPELLEQARSNALISAYASSAVKERYGAWREAVLKAIRAVEEIEFALSRPRSDLDHVKPWRELDLTHRAAERETREALAGQIASELGGSATALASRTPVT</sequence>
<feature type="transmembrane region" description="Helical" evidence="1">
    <location>
        <begin position="29"/>
        <end position="51"/>
    </location>
</feature>
<evidence type="ECO:0000256" key="1">
    <source>
        <dbReference type="SAM" id="Phobius"/>
    </source>
</evidence>
<dbReference type="AlphaFoldDB" id="A0A7D5YEC6"/>
<gene>
    <name evidence="2" type="ORF">HZU44_25400</name>
</gene>
<keyword evidence="1" id="KW-1133">Transmembrane helix</keyword>
<evidence type="ECO:0000313" key="2">
    <source>
        <dbReference type="EMBL" id="QLJ98035.1"/>
    </source>
</evidence>
<dbReference type="EMBL" id="CP058905">
    <property type="protein sequence ID" value="QLJ98035.1"/>
    <property type="molecule type" value="Genomic_DNA"/>
</dbReference>
<organism evidence="2">
    <name type="scientific">Micromonospora carbonacea</name>
    <dbReference type="NCBI Taxonomy" id="47853"/>
    <lineage>
        <taxon>Bacteria</taxon>
        <taxon>Bacillati</taxon>
        <taxon>Actinomycetota</taxon>
        <taxon>Actinomycetes</taxon>
        <taxon>Micromonosporales</taxon>
        <taxon>Micromonosporaceae</taxon>
        <taxon>Micromonospora</taxon>
    </lineage>
</organism>
<reference evidence="2" key="1">
    <citation type="submission" date="2020-08" db="EMBL/GenBank/DDBJ databases">
        <title>A bifunctional nitrone conjugated secondary metabolite targeting the ribosome.</title>
        <authorList>
            <person name="Limbrick E.M."/>
            <person name="Graf M."/>
            <person name="Derewacz D.K."/>
            <person name="Nguyen F."/>
            <person name="Spraggins J.M."/>
            <person name="Wieland M."/>
            <person name="Ynigez-Gutierrez A.E."/>
            <person name="Reisman B.J."/>
            <person name="Zinshteyn B."/>
            <person name="McCulloch K."/>
            <person name="Iverson T.M."/>
            <person name="Green R."/>
            <person name="Wilson D.N."/>
            <person name="Bachmann B.O."/>
        </authorList>
    </citation>
    <scope>NUCLEOTIDE SEQUENCE</scope>
    <source>
        <strain evidence="2">Africana</strain>
    </source>
</reference>
<name>A0A7D5YEC6_9ACTN</name>
<proteinExistence type="predicted"/>
<protein>
    <submittedName>
        <fullName evidence="2">Uncharacterized protein</fullName>
    </submittedName>
</protein>
<keyword evidence="1" id="KW-0812">Transmembrane</keyword>